<keyword evidence="3" id="KW-1185">Reference proteome</keyword>
<dbReference type="RefSeq" id="WP_136550320.1">
    <property type="nucleotide sequence ID" value="NZ_CP031093.1"/>
</dbReference>
<evidence type="ECO:0000313" key="3">
    <source>
        <dbReference type="Proteomes" id="UP000298049"/>
    </source>
</evidence>
<evidence type="ECO:0000256" key="1">
    <source>
        <dbReference type="SAM" id="Phobius"/>
    </source>
</evidence>
<feature type="transmembrane region" description="Helical" evidence="1">
    <location>
        <begin position="47"/>
        <end position="67"/>
    </location>
</feature>
<keyword evidence="1" id="KW-0472">Membrane</keyword>
<dbReference type="AlphaFoldDB" id="A0A4P7XKM3"/>
<keyword evidence="1" id="KW-1133">Transmembrane helix</keyword>
<dbReference type="EMBL" id="CP031093">
    <property type="protein sequence ID" value="QCF27608.1"/>
    <property type="molecule type" value="Genomic_DNA"/>
</dbReference>
<accession>A0A4P7XKM3</accession>
<evidence type="ECO:0000313" key="2">
    <source>
        <dbReference type="EMBL" id="QCF27608.1"/>
    </source>
</evidence>
<protein>
    <submittedName>
        <fullName evidence="2">Uncharacterized protein</fullName>
    </submittedName>
</protein>
<feature type="transmembrane region" description="Helical" evidence="1">
    <location>
        <begin position="12"/>
        <end position="35"/>
    </location>
</feature>
<organism evidence="2 3">
    <name type="scientific">Hydrocarboniclastica marina</name>
    <dbReference type="NCBI Taxonomy" id="2259620"/>
    <lineage>
        <taxon>Bacteria</taxon>
        <taxon>Pseudomonadati</taxon>
        <taxon>Pseudomonadota</taxon>
        <taxon>Gammaproteobacteria</taxon>
        <taxon>Alteromonadales</taxon>
        <taxon>Alteromonadaceae</taxon>
        <taxon>Hydrocarboniclastica</taxon>
    </lineage>
</organism>
<keyword evidence="1" id="KW-0812">Transmembrane</keyword>
<dbReference type="KEGG" id="hmi:soil367_17695"/>
<gene>
    <name evidence="2" type="ORF">soil367_17695</name>
</gene>
<reference evidence="2 3" key="1">
    <citation type="submission" date="2018-07" db="EMBL/GenBank/DDBJ databases">
        <title>Marsedoiliclastica nanhaica gen. nov. sp. nov., a novel marine hydrocarbonoclastic bacterium isolated from an in-situ enriched hydrocarbon-degrading consortium in deep-sea sediment.</title>
        <authorList>
            <person name="Dong C."/>
            <person name="Ma T."/>
            <person name="Liu R."/>
            <person name="Shao Z."/>
        </authorList>
    </citation>
    <scope>NUCLEOTIDE SEQUENCE [LARGE SCALE GENOMIC DNA]</scope>
    <source>
        <strain evidence="3">soil36-7</strain>
    </source>
</reference>
<sequence length="68" mass="7460">MAEEAFSALQDQVYWSMGIAVLSFFIGYILVALFLKRRGSSKKTIEMAAIAVTTLCLIAGFSAYRAFA</sequence>
<proteinExistence type="predicted"/>
<dbReference type="Proteomes" id="UP000298049">
    <property type="component" value="Chromosome"/>
</dbReference>
<name>A0A4P7XKM3_9ALTE</name>